<dbReference type="InterPro" id="IPR016181">
    <property type="entry name" value="Acyl_CoA_acyltransferase"/>
</dbReference>
<proteinExistence type="predicted"/>
<sequence>MSIDIRSLDDPSAWNSLVTTSEMATPFHLAEALDVLADESNTTVHRLVGYKGQEPCGAFPVFTKEVGPITVAFSPPPSLKVYYLGPVLLNVDKLKRRRRELRHSRFLDGCVEWLDAEHSPAFTTVRTGPRYDDVRPFIWNDYEATPRHTYVIDLEPGTDALLESFSSDARRNITTEYDVEYTITEDQRGIEPLIRGATERHAEQGESFPIDAAFMRRLFEELPDGVVRPVVCRCDGEFAGGKILLELGDQAIDWISVADRDVEIPVTDLVDWWYITQAVDRGVESYDLAGANNRRLSRYKSKFAPELTTYYRADRGSWPALAAMKLYGKFR</sequence>
<dbReference type="EMBL" id="AOJI01000002">
    <property type="protein sequence ID" value="EMA70663.1"/>
    <property type="molecule type" value="Genomic_DNA"/>
</dbReference>
<dbReference type="AlphaFoldDB" id="M0PL56"/>
<feature type="domain" description="BioF2-like acetyltransferase" evidence="1">
    <location>
        <begin position="169"/>
        <end position="300"/>
    </location>
</feature>
<dbReference type="InterPro" id="IPR038740">
    <property type="entry name" value="BioF2-like_GNAT_dom"/>
</dbReference>
<dbReference type="SUPFAM" id="SSF55729">
    <property type="entry name" value="Acyl-CoA N-acyltransferases (Nat)"/>
    <property type="match status" value="1"/>
</dbReference>
<evidence type="ECO:0000313" key="3">
    <source>
        <dbReference type="Proteomes" id="UP000011575"/>
    </source>
</evidence>
<dbReference type="Proteomes" id="UP000011575">
    <property type="component" value="Unassembled WGS sequence"/>
</dbReference>
<evidence type="ECO:0000313" key="2">
    <source>
        <dbReference type="EMBL" id="EMA70663.1"/>
    </source>
</evidence>
<dbReference type="PATRIC" id="fig|1230454.4.peg.41"/>
<dbReference type="PANTHER" id="PTHR36174:SF1">
    <property type="entry name" value="LIPID II:GLYCINE GLYCYLTRANSFERASE"/>
    <property type="match status" value="1"/>
</dbReference>
<name>M0PL56_9EURY</name>
<dbReference type="Pfam" id="PF13480">
    <property type="entry name" value="Acetyltransf_6"/>
    <property type="match status" value="1"/>
</dbReference>
<dbReference type="RefSeq" id="WP_007997568.1">
    <property type="nucleotide sequence ID" value="NZ_AOJI01000002.1"/>
</dbReference>
<organism evidence="2 3">
    <name type="scientific">Halorubrum aidingense JCM 13560</name>
    <dbReference type="NCBI Taxonomy" id="1230454"/>
    <lineage>
        <taxon>Archaea</taxon>
        <taxon>Methanobacteriati</taxon>
        <taxon>Methanobacteriota</taxon>
        <taxon>Stenosarchaea group</taxon>
        <taxon>Halobacteria</taxon>
        <taxon>Halobacteriales</taxon>
        <taxon>Haloferacaceae</taxon>
        <taxon>Halorubrum</taxon>
    </lineage>
</organism>
<protein>
    <recommendedName>
        <fullName evidence="1">BioF2-like acetyltransferase domain-containing protein</fullName>
    </recommendedName>
</protein>
<gene>
    <name evidence="2" type="ORF">C461_00202</name>
</gene>
<dbReference type="InterPro" id="IPR050644">
    <property type="entry name" value="PG_Glycine_Bridge_Synth"/>
</dbReference>
<keyword evidence="3" id="KW-1185">Reference proteome</keyword>
<dbReference type="Gene3D" id="3.40.630.30">
    <property type="match status" value="1"/>
</dbReference>
<evidence type="ECO:0000259" key="1">
    <source>
        <dbReference type="Pfam" id="PF13480"/>
    </source>
</evidence>
<accession>M0PL56</accession>
<comment type="caution">
    <text evidence="2">The sequence shown here is derived from an EMBL/GenBank/DDBJ whole genome shotgun (WGS) entry which is preliminary data.</text>
</comment>
<dbReference type="PANTHER" id="PTHR36174">
    <property type="entry name" value="LIPID II:GLYCINE GLYCYLTRANSFERASE"/>
    <property type="match status" value="1"/>
</dbReference>
<dbReference type="OrthoDB" id="140543at2157"/>
<reference evidence="2 3" key="1">
    <citation type="journal article" date="2014" name="PLoS Genet.">
        <title>Phylogenetically driven sequencing of extremely halophilic archaea reveals strategies for static and dynamic osmo-response.</title>
        <authorList>
            <person name="Becker E.A."/>
            <person name="Seitzer P.M."/>
            <person name="Tritt A."/>
            <person name="Larsen D."/>
            <person name="Krusor M."/>
            <person name="Yao A.I."/>
            <person name="Wu D."/>
            <person name="Madern D."/>
            <person name="Eisen J.A."/>
            <person name="Darling A.E."/>
            <person name="Facciotti M.T."/>
        </authorList>
    </citation>
    <scope>NUCLEOTIDE SEQUENCE [LARGE SCALE GENOMIC DNA]</scope>
    <source>
        <strain evidence="2 3">JCM 13560</strain>
    </source>
</reference>